<accession>A0A7U9XUJ0</accession>
<dbReference type="PANTHER" id="PTHR38011:SF11">
    <property type="entry name" value="2,5-DIAMINO-6-RIBOSYLAMINO-4(3H)-PYRIMIDINONE 5'-PHOSPHATE REDUCTASE"/>
    <property type="match status" value="1"/>
</dbReference>
<keyword evidence="3" id="KW-1185">Reference proteome</keyword>
<dbReference type="Gene3D" id="3.40.430.10">
    <property type="entry name" value="Dihydrofolate Reductase, subunit A"/>
    <property type="match status" value="1"/>
</dbReference>
<evidence type="ECO:0000313" key="2">
    <source>
        <dbReference type="EMBL" id="BCR35825.1"/>
    </source>
</evidence>
<dbReference type="KEGG" id="manr:MPAN_007180"/>
<dbReference type="SUPFAM" id="SSF53597">
    <property type="entry name" value="Dihydrofolate reductase-like"/>
    <property type="match status" value="1"/>
</dbReference>
<feature type="domain" description="Bacterial bifunctional deaminase-reductase C-terminal" evidence="1">
    <location>
        <begin position="97"/>
        <end position="161"/>
    </location>
</feature>
<dbReference type="Pfam" id="PF01872">
    <property type="entry name" value="RibD_C"/>
    <property type="match status" value="1"/>
</dbReference>
<dbReference type="Proteomes" id="UP000620133">
    <property type="component" value="Chromosome"/>
</dbReference>
<dbReference type="EMBL" id="AP024412">
    <property type="protein sequence ID" value="BCR35825.1"/>
    <property type="molecule type" value="Genomic_DNA"/>
</dbReference>
<dbReference type="InterPro" id="IPR002734">
    <property type="entry name" value="RibDG_C"/>
</dbReference>
<gene>
    <name evidence="2" type="ORF">MPAN_007180</name>
</gene>
<dbReference type="PANTHER" id="PTHR38011">
    <property type="entry name" value="DIHYDROFOLATE REDUCTASE FAMILY PROTEIN (AFU_ORTHOLOGUE AFUA_8G06820)"/>
    <property type="match status" value="1"/>
</dbReference>
<dbReference type="InterPro" id="IPR024072">
    <property type="entry name" value="DHFR-like_dom_sf"/>
</dbReference>
<proteinExistence type="predicted"/>
<protein>
    <submittedName>
        <fullName evidence="2">Diacylglycerol kinase</fullName>
    </submittedName>
</protein>
<keyword evidence="2" id="KW-0808">Transferase</keyword>
<evidence type="ECO:0000259" key="1">
    <source>
        <dbReference type="Pfam" id="PF01872"/>
    </source>
</evidence>
<dbReference type="GO" id="GO:0016301">
    <property type="term" value="F:kinase activity"/>
    <property type="evidence" value="ECO:0007669"/>
    <property type="project" value="UniProtKB-KW"/>
</dbReference>
<dbReference type="InterPro" id="IPR050765">
    <property type="entry name" value="Riboflavin_Biosynth_HTPR"/>
</dbReference>
<organism evidence="2 3">
    <name type="scientific">Mariniplasma anaerobium</name>
    <dbReference type="NCBI Taxonomy" id="2735436"/>
    <lineage>
        <taxon>Bacteria</taxon>
        <taxon>Bacillati</taxon>
        <taxon>Mycoplasmatota</taxon>
        <taxon>Mollicutes</taxon>
        <taxon>Acholeplasmatales</taxon>
        <taxon>Acholeplasmataceae</taxon>
        <taxon>Mariniplasma</taxon>
    </lineage>
</organism>
<evidence type="ECO:0000313" key="3">
    <source>
        <dbReference type="Proteomes" id="UP000620133"/>
    </source>
</evidence>
<name>A0A7U9XUJ0_9MOLU</name>
<dbReference type="GO" id="GO:0008703">
    <property type="term" value="F:5-amino-6-(5-phosphoribosylamino)uracil reductase activity"/>
    <property type="evidence" value="ECO:0007669"/>
    <property type="project" value="InterPro"/>
</dbReference>
<sequence length="169" mass="19568">MGYVILQVAVSLDGYISRKDHSVDFLETIDPSFQNHFTSFIDSIDFIIMGSKTYDVMLKFGDIPFKDKNIYVLTKRTYESTNENIIFTEMPIKGLTDELSGNIWLFGGASVIQSFMKNNLVDELQLYIVPKTIGDGIPLFYEHNQLNNWKLISHEKFSDNLYVIYKKQK</sequence>
<dbReference type="GO" id="GO:0009231">
    <property type="term" value="P:riboflavin biosynthetic process"/>
    <property type="evidence" value="ECO:0007669"/>
    <property type="project" value="InterPro"/>
</dbReference>
<keyword evidence="2" id="KW-0418">Kinase</keyword>
<dbReference type="AlphaFoldDB" id="A0A7U9XUJ0"/>
<reference evidence="2" key="1">
    <citation type="submission" date="2021-01" db="EMBL/GenBank/DDBJ databases">
        <title>Draft genome sequence of Acholeplasmataceae bacterium strain Mahy22.</title>
        <authorList>
            <person name="Watanabe M."/>
            <person name="Kojima H."/>
            <person name="Fukui M."/>
        </authorList>
    </citation>
    <scope>NUCLEOTIDE SEQUENCE</scope>
    <source>
        <strain evidence="2">Mahy22</strain>
    </source>
</reference>
<dbReference type="RefSeq" id="WP_176238659.1">
    <property type="nucleotide sequence ID" value="NZ_AP024412.1"/>
</dbReference>